<dbReference type="EMBL" id="FWPT01000004">
    <property type="protein sequence ID" value="SMA46289.1"/>
    <property type="molecule type" value="Genomic_DNA"/>
</dbReference>
<keyword evidence="3" id="KW-1185">Reference proteome</keyword>
<name>A0A1X7AK02_9GAMM</name>
<gene>
    <name evidence="2" type="ORF">EHSB41UT_02128</name>
</gene>
<dbReference type="AlphaFoldDB" id="A0A1X7AK02"/>
<dbReference type="OrthoDB" id="5881059at2"/>
<dbReference type="Pfam" id="PF09526">
    <property type="entry name" value="DUF2387"/>
    <property type="match status" value="1"/>
</dbReference>
<dbReference type="NCBIfam" id="TIGR02443">
    <property type="entry name" value="YheV family putative zinc ribbon protein"/>
    <property type="match status" value="1"/>
</dbReference>
<organism evidence="2 3">
    <name type="scientific">Parendozoicomonas haliclonae</name>
    <dbReference type="NCBI Taxonomy" id="1960125"/>
    <lineage>
        <taxon>Bacteria</taxon>
        <taxon>Pseudomonadati</taxon>
        <taxon>Pseudomonadota</taxon>
        <taxon>Gammaproteobacteria</taxon>
        <taxon>Oceanospirillales</taxon>
        <taxon>Endozoicomonadaceae</taxon>
        <taxon>Parendozoicomonas</taxon>
    </lineage>
</organism>
<feature type="region of interest" description="Disordered" evidence="1">
    <location>
        <begin position="49"/>
        <end position="77"/>
    </location>
</feature>
<protein>
    <submittedName>
        <fullName evidence="2">Uncharacterized protein</fullName>
    </submittedName>
</protein>
<dbReference type="InterPro" id="IPR012658">
    <property type="entry name" value="YheV"/>
</dbReference>
<evidence type="ECO:0000313" key="3">
    <source>
        <dbReference type="Proteomes" id="UP000196573"/>
    </source>
</evidence>
<reference evidence="2 3" key="1">
    <citation type="submission" date="2017-03" db="EMBL/GenBank/DDBJ databases">
        <authorList>
            <person name="Afonso C.L."/>
            <person name="Miller P.J."/>
            <person name="Scott M.A."/>
            <person name="Spackman E."/>
            <person name="Goraichik I."/>
            <person name="Dimitrov K.M."/>
            <person name="Suarez D.L."/>
            <person name="Swayne D.E."/>
        </authorList>
    </citation>
    <scope>NUCLEOTIDE SEQUENCE [LARGE SCALE GENOMIC DNA]</scope>
    <source>
        <strain evidence="2">SB41UT1</strain>
    </source>
</reference>
<proteinExistence type="predicted"/>
<dbReference type="Proteomes" id="UP000196573">
    <property type="component" value="Unassembled WGS sequence"/>
</dbReference>
<accession>A0A1X7AK02</accession>
<sequence length="77" mass="8710">MKKRFIAGAVCPSCAEMDRLVVYEDQGVTIRECVNCGFTDNQKNLEEPKELETRVNQTEAPETKALDDDVSPIRILH</sequence>
<evidence type="ECO:0000256" key="1">
    <source>
        <dbReference type="SAM" id="MobiDB-lite"/>
    </source>
</evidence>
<evidence type="ECO:0000313" key="2">
    <source>
        <dbReference type="EMBL" id="SMA46289.1"/>
    </source>
</evidence>
<dbReference type="RefSeq" id="WP_087109614.1">
    <property type="nucleotide sequence ID" value="NZ_CBCSCN010000002.1"/>
</dbReference>